<proteinExistence type="predicted"/>
<dbReference type="AlphaFoldDB" id="A0A4C1XPE0"/>
<gene>
    <name evidence="1" type="ORF">EVAR_49206_1</name>
</gene>
<name>A0A4C1XPE0_EUMVA</name>
<evidence type="ECO:0000313" key="2">
    <source>
        <dbReference type="Proteomes" id="UP000299102"/>
    </source>
</evidence>
<protein>
    <submittedName>
        <fullName evidence="1">Uncharacterized protein</fullName>
    </submittedName>
</protein>
<sequence length="185" mass="21498">MVEGRVSESEDHLYETASTTWCWQPAACQLTESSASNKDDENLNLLPRPTYICHNLIFISAPNSAYVEIKYYSKRTDGELKMKKLLRILMYTEVVINFILERAYDLNFTRNSKRIRITATWFTSYQESMTLKTNFRSRSQKEELISRVTTKWSGLDFKPPTLARRAWAQLMTFVSNAKANSGLKK</sequence>
<dbReference type="Proteomes" id="UP000299102">
    <property type="component" value="Unassembled WGS sequence"/>
</dbReference>
<reference evidence="1 2" key="1">
    <citation type="journal article" date="2019" name="Commun. Biol.">
        <title>The bagworm genome reveals a unique fibroin gene that provides high tensile strength.</title>
        <authorList>
            <person name="Kono N."/>
            <person name="Nakamura H."/>
            <person name="Ohtoshi R."/>
            <person name="Tomita M."/>
            <person name="Numata K."/>
            <person name="Arakawa K."/>
        </authorList>
    </citation>
    <scope>NUCLEOTIDE SEQUENCE [LARGE SCALE GENOMIC DNA]</scope>
</reference>
<organism evidence="1 2">
    <name type="scientific">Eumeta variegata</name>
    <name type="common">Bagworm moth</name>
    <name type="synonym">Eumeta japonica</name>
    <dbReference type="NCBI Taxonomy" id="151549"/>
    <lineage>
        <taxon>Eukaryota</taxon>
        <taxon>Metazoa</taxon>
        <taxon>Ecdysozoa</taxon>
        <taxon>Arthropoda</taxon>
        <taxon>Hexapoda</taxon>
        <taxon>Insecta</taxon>
        <taxon>Pterygota</taxon>
        <taxon>Neoptera</taxon>
        <taxon>Endopterygota</taxon>
        <taxon>Lepidoptera</taxon>
        <taxon>Glossata</taxon>
        <taxon>Ditrysia</taxon>
        <taxon>Tineoidea</taxon>
        <taxon>Psychidae</taxon>
        <taxon>Oiketicinae</taxon>
        <taxon>Eumeta</taxon>
    </lineage>
</organism>
<accession>A0A4C1XPE0</accession>
<keyword evidence="2" id="KW-1185">Reference proteome</keyword>
<dbReference type="EMBL" id="BGZK01000913">
    <property type="protein sequence ID" value="GBP64913.1"/>
    <property type="molecule type" value="Genomic_DNA"/>
</dbReference>
<evidence type="ECO:0000313" key="1">
    <source>
        <dbReference type="EMBL" id="GBP64913.1"/>
    </source>
</evidence>
<comment type="caution">
    <text evidence="1">The sequence shown here is derived from an EMBL/GenBank/DDBJ whole genome shotgun (WGS) entry which is preliminary data.</text>
</comment>